<protein>
    <submittedName>
        <fullName evidence="2">SFI1 centrin binding protein</fullName>
    </submittedName>
</protein>
<dbReference type="OMA" id="RCENNEE"/>
<keyword evidence="3" id="KW-1185">Reference proteome</keyword>
<evidence type="ECO:0000313" key="2">
    <source>
        <dbReference type="Ensembl" id="ENSGMOP00000001183.2"/>
    </source>
</evidence>
<dbReference type="GeneTree" id="ENSGT00940000154110"/>
<dbReference type="Proteomes" id="UP000694546">
    <property type="component" value="Chromosome 1"/>
</dbReference>
<evidence type="ECO:0000256" key="1">
    <source>
        <dbReference type="SAM" id="MobiDB-lite"/>
    </source>
</evidence>
<organism evidence="2 3">
    <name type="scientific">Gadus morhua</name>
    <name type="common">Atlantic cod</name>
    <dbReference type="NCBI Taxonomy" id="8049"/>
    <lineage>
        <taxon>Eukaryota</taxon>
        <taxon>Metazoa</taxon>
        <taxon>Chordata</taxon>
        <taxon>Craniata</taxon>
        <taxon>Vertebrata</taxon>
        <taxon>Euteleostomi</taxon>
        <taxon>Actinopterygii</taxon>
        <taxon>Neopterygii</taxon>
        <taxon>Teleostei</taxon>
        <taxon>Neoteleostei</taxon>
        <taxon>Acanthomorphata</taxon>
        <taxon>Zeiogadaria</taxon>
        <taxon>Gadariae</taxon>
        <taxon>Gadiformes</taxon>
        <taxon>Gadoidei</taxon>
        <taxon>Gadidae</taxon>
        <taxon>Gadus</taxon>
    </lineage>
</organism>
<accession>A0A8C4YVL9</accession>
<feature type="region of interest" description="Disordered" evidence="1">
    <location>
        <begin position="1061"/>
        <end position="1092"/>
    </location>
</feature>
<dbReference type="PANTHER" id="PTHR22028:SF4">
    <property type="entry name" value="PROTEIN SFI1 HOMOLOG"/>
    <property type="match status" value="1"/>
</dbReference>
<feature type="compositionally biased region" description="Basic and acidic residues" evidence="1">
    <location>
        <begin position="955"/>
        <end position="970"/>
    </location>
</feature>
<dbReference type="InterPro" id="IPR052270">
    <property type="entry name" value="CACF_protein"/>
</dbReference>
<dbReference type="GO" id="GO:0019902">
    <property type="term" value="F:phosphatase binding"/>
    <property type="evidence" value="ECO:0007669"/>
    <property type="project" value="TreeGrafter"/>
</dbReference>
<name>A0A8C4YVL9_GADMO</name>
<feature type="compositionally biased region" description="Low complexity" evidence="1">
    <location>
        <begin position="902"/>
        <end position="919"/>
    </location>
</feature>
<reference evidence="2" key="3">
    <citation type="submission" date="2025-09" db="UniProtKB">
        <authorList>
            <consortium name="Ensembl"/>
        </authorList>
    </citation>
    <scope>IDENTIFICATION</scope>
</reference>
<reference evidence="2" key="2">
    <citation type="submission" date="2025-08" db="UniProtKB">
        <authorList>
            <consortium name="Ensembl"/>
        </authorList>
    </citation>
    <scope>IDENTIFICATION</scope>
</reference>
<reference evidence="2" key="1">
    <citation type="submission" date="2019-07" db="EMBL/GenBank/DDBJ databases">
        <authorList>
            <consortium name="Wellcome Sanger Institute Data Sharing"/>
        </authorList>
    </citation>
    <scope>NUCLEOTIDE SEQUENCE [LARGE SCALE GENOMIC DNA]</scope>
</reference>
<proteinExistence type="predicted"/>
<dbReference type="Ensembl" id="ENSGMOT00000001225.2">
    <property type="protein sequence ID" value="ENSGMOP00000001183.2"/>
    <property type="gene ID" value="ENSGMOG00000001129.2"/>
</dbReference>
<feature type="region of interest" description="Disordered" evidence="1">
    <location>
        <begin position="902"/>
        <end position="981"/>
    </location>
</feature>
<evidence type="ECO:0000313" key="3">
    <source>
        <dbReference type="Proteomes" id="UP000694546"/>
    </source>
</evidence>
<dbReference type="PANTHER" id="PTHR22028">
    <property type="entry name" value="SFI1 SPINDLE BODY DOMAIN-CONTAINING PROTEIN-RELATED"/>
    <property type="match status" value="1"/>
</dbReference>
<sequence>MQTVDLRGPARLKPQRRAVRSGCEPREVRRVAANRTRNIRYKVGYNWNRGGRLKELRIRHLARKYLKIWLKNTFGRVLPSRARSHRDRTVLLGAFETWKEEWWTTRREWSLLVRAECHHKYTLYCRTFRCWQIFAETRRQKMEMAQQAQSYAEKHLVCLVWKKWEVFVLMKRMKARMLDLAVQQNIRSTTRSTWKMWQAKLQQTLDVFALEEQATEFRRLALLSKAWLQWKHSHKAVYTQRQSENKASRHRNQALQMNVLHQWMCYVRSRQCKKHPNDVARQARSQTLIEEGWRKWRLTLILRKDEVQRLQAAEHLARRRKQRTAMERWRTYMTLCREEAERDELACQHGRQRLLWAGLRGLSLNISMSKTQRQNNNVAVHHLQQTLKSKYWRFWQDHVEEEEEKLLYPQIIAGQTYYSASLTKSFFYKWKDRLVERRHLQGLELRAESQLARRLLPQCVNSWVKYTSQATLHRKNKDMADAYNRHRLHGWVFNTWWDGSQQSQEQRLAGNTALLHDGHRCLQTAWGLWRRRTGRQIEEGEKGRAAEQLCQRTLLQNTTRRWRDRAAEERDRRNMMEQACRCGELRHMRWALTGWKKFVQSQQEESNRLDQMRRHNEVRLVKCSIQAWKEYHHQTGLSYGFVEDCFKLHNQRLLRRILTEWKENAAFQLEARVKEQRALRHFKRGHQFKVLIAWRRAAEHAIAKRLQQGEVLARAQSHMEHVWQQAGFKRWRLRTRATVEDRTGMEKAEQYHQARLLSKALKSWSGHHLHHQTYEVMRRQGAMLLRLKVYQKVFAVWQVELGRRRREAEQTAISLWHWSLGLQSKALYAWRLWASEQQRRRERLARGAEFYRDQLLRDGVASLITHAAHMSRLAAGQAQRGQPTSQRLQSTVQRCAWHWKQRVLGPRQGPPQGRGLPPRTQHHLTFSSPPAAPSPGAGAPCQTAPGPALRPQPRRPQDLLESPGKRRGDEGSEEPPLVCSPGPVLWRLHGASAPWSRLLNQCQIPAIPCCLQSPHAPIGPRPSVKSHVPAVACGQHPLSISSSPRQGAEDQYVLLPPSSFMTSKSQTKASPSCPSDNSRLPSAQNTSSGSYMTSPVDEVEMCWAKEEADTALCLTKELLHIQMEMKRFQQDRQQL</sequence>
<dbReference type="AlphaFoldDB" id="A0A8C4YVL9"/>